<evidence type="ECO:0000313" key="1">
    <source>
        <dbReference type="EMBL" id="MBA9007297.1"/>
    </source>
</evidence>
<gene>
    <name evidence="1" type="ORF">HNR21_006179</name>
</gene>
<reference evidence="1 2" key="1">
    <citation type="submission" date="2020-08" db="EMBL/GenBank/DDBJ databases">
        <title>Sequencing the genomes of 1000 actinobacteria strains.</title>
        <authorList>
            <person name="Klenk H.-P."/>
        </authorList>
    </citation>
    <scope>NUCLEOTIDE SEQUENCE [LARGE SCALE GENOMIC DNA]</scope>
    <source>
        <strain evidence="1 2">DSM 45823</strain>
    </source>
</reference>
<name>A0A7W3N4H0_9ACTN</name>
<dbReference type="RefSeq" id="WP_182707918.1">
    <property type="nucleotide sequence ID" value="NZ_JACJII010000001.1"/>
</dbReference>
<accession>A0A7W3N4H0</accession>
<proteinExistence type="predicted"/>
<organism evidence="1 2">
    <name type="scientific">Thermomonospora cellulosilytica</name>
    <dbReference type="NCBI Taxonomy" id="1411118"/>
    <lineage>
        <taxon>Bacteria</taxon>
        <taxon>Bacillati</taxon>
        <taxon>Actinomycetota</taxon>
        <taxon>Actinomycetes</taxon>
        <taxon>Streptosporangiales</taxon>
        <taxon>Thermomonosporaceae</taxon>
        <taxon>Thermomonospora</taxon>
    </lineage>
</organism>
<evidence type="ECO:0000313" key="2">
    <source>
        <dbReference type="Proteomes" id="UP000539313"/>
    </source>
</evidence>
<dbReference type="Proteomes" id="UP000539313">
    <property type="component" value="Unassembled WGS sequence"/>
</dbReference>
<comment type="caution">
    <text evidence="1">The sequence shown here is derived from an EMBL/GenBank/DDBJ whole genome shotgun (WGS) entry which is preliminary data.</text>
</comment>
<dbReference type="AlphaFoldDB" id="A0A7W3N4H0"/>
<keyword evidence="2" id="KW-1185">Reference proteome</keyword>
<protein>
    <submittedName>
        <fullName evidence="1">Uncharacterized protein</fullName>
    </submittedName>
</protein>
<dbReference type="EMBL" id="JACJII010000001">
    <property type="protein sequence ID" value="MBA9007297.1"/>
    <property type="molecule type" value="Genomic_DNA"/>
</dbReference>
<sequence>MHPICEIKENLRHHKPLPKRLTSAYQGFEAIEHSIRGLLTLAREQPIPTYKNVLFQAVLARAELAKAPAFPWPLNIPPPRPAVALADDRTVLQELAHLAEDITFALVEASAQTTEVNDHRACTVGAVHACLIQQGLHRAAETLTAEKPHRTR</sequence>